<evidence type="ECO:0000313" key="2">
    <source>
        <dbReference type="Proteomes" id="UP001065174"/>
    </source>
</evidence>
<evidence type="ECO:0000313" key="1">
    <source>
        <dbReference type="EMBL" id="UXP30746.1"/>
    </source>
</evidence>
<dbReference type="GO" id="GO:0051301">
    <property type="term" value="P:cell division"/>
    <property type="evidence" value="ECO:0007669"/>
    <property type="project" value="UniProtKB-KW"/>
</dbReference>
<proteinExistence type="predicted"/>
<dbReference type="Proteomes" id="UP001065174">
    <property type="component" value="Chromosome"/>
</dbReference>
<gene>
    <name evidence="1" type="ORF">N6H18_10320</name>
</gene>
<sequence length="255" mass="29929">MNTLLKIWKSFQFGLVLLGLVIIIGFTNARHHDRYVRDVVVSIDNQYKNYFIDQQDVLNLINQEGKNYLLTSDIGALNLKELEQRIESHQFVEDAQAYMDLSGNLSVDVKQNRPIARVITRKGEDYYIGTKGDILPESAHYTARVLLIELENEFWLSEFNIKDSKGGEEVFELLDFLVHDKFWNTQIAAMRIEKDMDILLYPQVTKQIIEFGKAEELESKFRRLKTFYKEILPYKGWNTYNAVNLKYKDQIVCKQ</sequence>
<name>A0ABY6CJQ3_9BACT</name>
<reference evidence="1" key="1">
    <citation type="submission" date="2022-09" db="EMBL/GenBank/DDBJ databases">
        <title>Comparative genomics and taxonomic characterization of three novel marine species of genus Reichenbachiella exhibiting antioxidant and polysaccharide degradation activities.</title>
        <authorList>
            <person name="Muhammad N."/>
            <person name="Lee Y.-J."/>
            <person name="Ko J."/>
            <person name="Kim S.-G."/>
        </authorList>
    </citation>
    <scope>NUCLEOTIDE SEQUENCE</scope>
    <source>
        <strain evidence="1">BKB1-1</strain>
    </source>
</reference>
<keyword evidence="2" id="KW-1185">Reference proteome</keyword>
<keyword evidence="1" id="KW-0131">Cell cycle</keyword>
<organism evidence="1 2">
    <name type="scientific">Reichenbachiella agarivorans</name>
    <dbReference type="NCBI Taxonomy" id="2979464"/>
    <lineage>
        <taxon>Bacteria</taxon>
        <taxon>Pseudomonadati</taxon>
        <taxon>Bacteroidota</taxon>
        <taxon>Cytophagia</taxon>
        <taxon>Cytophagales</taxon>
        <taxon>Reichenbachiellaceae</taxon>
        <taxon>Reichenbachiella</taxon>
    </lineage>
</organism>
<dbReference type="RefSeq" id="WP_262308192.1">
    <property type="nucleotide sequence ID" value="NZ_CP106679.1"/>
</dbReference>
<dbReference type="EMBL" id="CP106679">
    <property type="protein sequence ID" value="UXP30746.1"/>
    <property type="molecule type" value="Genomic_DNA"/>
</dbReference>
<accession>A0ABY6CJQ3</accession>
<protein>
    <submittedName>
        <fullName evidence="1">Cell division protein FtsQ</fullName>
    </submittedName>
</protein>
<keyword evidence="1" id="KW-0132">Cell division</keyword>